<keyword evidence="3 4" id="KW-0732">Signal</keyword>
<proteinExistence type="inferred from homology"/>
<keyword evidence="6" id="KW-1185">Reference proteome</keyword>
<dbReference type="Proteomes" id="UP001230156">
    <property type="component" value="Unassembled WGS sequence"/>
</dbReference>
<gene>
    <name evidence="5" type="ORF">Q8A70_04965</name>
</gene>
<dbReference type="RefSeq" id="WP_379954412.1">
    <property type="nucleotide sequence ID" value="NZ_JAUYVI010000002.1"/>
</dbReference>
<evidence type="ECO:0000256" key="2">
    <source>
        <dbReference type="ARBA" id="ARBA00010742"/>
    </source>
</evidence>
<dbReference type="EMBL" id="JAUYVI010000002">
    <property type="protein sequence ID" value="MDQ7247001.1"/>
    <property type="molecule type" value="Genomic_DNA"/>
</dbReference>
<accession>A0ABU0YIW6</accession>
<evidence type="ECO:0000313" key="6">
    <source>
        <dbReference type="Proteomes" id="UP001230156"/>
    </source>
</evidence>
<organism evidence="5 6">
    <name type="scientific">Dongia sedimenti</name>
    <dbReference type="NCBI Taxonomy" id="3064282"/>
    <lineage>
        <taxon>Bacteria</taxon>
        <taxon>Pseudomonadati</taxon>
        <taxon>Pseudomonadota</taxon>
        <taxon>Alphaproteobacteria</taxon>
        <taxon>Rhodospirillales</taxon>
        <taxon>Dongiaceae</taxon>
        <taxon>Dongia</taxon>
    </lineage>
</organism>
<comment type="subcellular location">
    <subcellularLocation>
        <location evidence="1">Periplasm</location>
    </subcellularLocation>
</comment>
<evidence type="ECO:0000256" key="4">
    <source>
        <dbReference type="SAM" id="SignalP"/>
    </source>
</evidence>
<comment type="caution">
    <text evidence="5">The sequence shown here is derived from an EMBL/GenBank/DDBJ whole genome shotgun (WGS) entry which is preliminary data.</text>
</comment>
<dbReference type="Pfam" id="PF13379">
    <property type="entry name" value="NMT1_2"/>
    <property type="match status" value="1"/>
</dbReference>
<name>A0ABU0YIW6_9PROT</name>
<reference evidence="6" key="1">
    <citation type="submission" date="2023-08" db="EMBL/GenBank/DDBJ databases">
        <title>Rhodospirillaceae gen. nov., a novel taxon isolated from the Yangtze River Yuezi River estuary sludge.</title>
        <authorList>
            <person name="Ruan L."/>
        </authorList>
    </citation>
    <scope>NUCLEOTIDE SEQUENCE [LARGE SCALE GENOMIC DNA]</scope>
    <source>
        <strain evidence="6">R-7</strain>
    </source>
</reference>
<protein>
    <submittedName>
        <fullName evidence="5">ABC transporter substrate-binding protein</fullName>
    </submittedName>
</protein>
<comment type="similarity">
    <text evidence="2">Belongs to the bacterial solute-binding protein SsuA/TauA family.</text>
</comment>
<evidence type="ECO:0000313" key="5">
    <source>
        <dbReference type="EMBL" id="MDQ7247001.1"/>
    </source>
</evidence>
<feature type="chain" id="PRO_5046235118" evidence="4">
    <location>
        <begin position="23"/>
        <end position="352"/>
    </location>
</feature>
<sequence length="352" mass="37992">MKNTFAAATLAATIALSSGAFAAEKVKVGLCVSWPGYSSLEVAKQKNLAPDLEIENTIFDDPVGAHSALAAGQIDVLYCTSEYTPIAVEQGTNEVMVTFLNPSYGVDQIALAPNVEPKDLPGKKIAAPQAYIGQLLMGVWLDSQGIKYDSVEWVNLNADEAVGPMVSGDLAAAYEYEPWVSKLTESLKGSRAVATSADPVFLKTGIFMDVLYMNKTFIAERRPVAVATLKALFQAVQAWHDDTPGINQVYADFLKWPVPDVESVVGTNGKDLKGGNYTYDFDEAARSCGVLDGEPPLGIARDGMRDTVALINDWWVKLGLMKTKIDPAKGVDCSLMAELVKAGFRQEIKARE</sequence>
<dbReference type="SUPFAM" id="SSF53850">
    <property type="entry name" value="Periplasmic binding protein-like II"/>
    <property type="match status" value="1"/>
</dbReference>
<evidence type="ECO:0000256" key="1">
    <source>
        <dbReference type="ARBA" id="ARBA00004418"/>
    </source>
</evidence>
<dbReference type="Gene3D" id="3.40.190.10">
    <property type="entry name" value="Periplasmic binding protein-like II"/>
    <property type="match status" value="2"/>
</dbReference>
<dbReference type="PANTHER" id="PTHR30024:SF47">
    <property type="entry name" value="TAURINE-BINDING PERIPLASMIC PROTEIN"/>
    <property type="match status" value="1"/>
</dbReference>
<dbReference type="PANTHER" id="PTHR30024">
    <property type="entry name" value="ALIPHATIC SULFONATES-BINDING PROTEIN-RELATED"/>
    <property type="match status" value="1"/>
</dbReference>
<feature type="signal peptide" evidence="4">
    <location>
        <begin position="1"/>
        <end position="22"/>
    </location>
</feature>
<evidence type="ECO:0000256" key="3">
    <source>
        <dbReference type="ARBA" id="ARBA00022729"/>
    </source>
</evidence>